<gene>
    <name evidence="1" type="ORF">WJX84_003093</name>
</gene>
<reference evidence="1 2" key="1">
    <citation type="journal article" date="2024" name="Nat. Commun.">
        <title>Phylogenomics reveals the evolutionary origins of lichenization in chlorophyte algae.</title>
        <authorList>
            <person name="Puginier C."/>
            <person name="Libourel C."/>
            <person name="Otte J."/>
            <person name="Skaloud P."/>
            <person name="Haon M."/>
            <person name="Grisel S."/>
            <person name="Petersen M."/>
            <person name="Berrin J.G."/>
            <person name="Delaux P.M."/>
            <person name="Dal Grande F."/>
            <person name="Keller J."/>
        </authorList>
    </citation>
    <scope>NUCLEOTIDE SEQUENCE [LARGE SCALE GENOMIC DNA]</scope>
    <source>
        <strain evidence="1 2">SAG 2523</strain>
    </source>
</reference>
<protein>
    <submittedName>
        <fullName evidence="1">Uncharacterized protein</fullName>
    </submittedName>
</protein>
<organism evidence="1 2">
    <name type="scientific">Apatococcus fuscideae</name>
    <dbReference type="NCBI Taxonomy" id="2026836"/>
    <lineage>
        <taxon>Eukaryota</taxon>
        <taxon>Viridiplantae</taxon>
        <taxon>Chlorophyta</taxon>
        <taxon>core chlorophytes</taxon>
        <taxon>Trebouxiophyceae</taxon>
        <taxon>Chlorellales</taxon>
        <taxon>Chlorellaceae</taxon>
        <taxon>Apatococcus</taxon>
    </lineage>
</organism>
<evidence type="ECO:0000313" key="2">
    <source>
        <dbReference type="Proteomes" id="UP001485043"/>
    </source>
</evidence>
<dbReference type="AlphaFoldDB" id="A0AAW1SZX3"/>
<accession>A0AAW1SZX3</accession>
<evidence type="ECO:0000313" key="1">
    <source>
        <dbReference type="EMBL" id="KAK9862765.1"/>
    </source>
</evidence>
<comment type="caution">
    <text evidence="1">The sequence shown here is derived from an EMBL/GenBank/DDBJ whole genome shotgun (WGS) entry which is preliminary data.</text>
</comment>
<name>A0AAW1SZX3_9CHLO</name>
<dbReference type="Proteomes" id="UP001485043">
    <property type="component" value="Unassembled WGS sequence"/>
</dbReference>
<proteinExistence type="predicted"/>
<sequence length="275" mass="31653">MQLQKSGSAGLAGKLRPVEIIKLPGWDQSDIYRAQHRWVWEKQLEDTFNMACITIQIYHCKQRTVFWANRTACQRTRRTVQELREHEIESGKLCTPEQSLQAEQLVAKIEQEVEVEYGALQLLASPADHKLPGMMYDVTFPQLFRMQYTPITLEVAGMTETMTLIQGNVVPTHEMSRAMTVYQRVPVHIYLFDGHGDVLVANESAVRHHQGESQISFDAQTPLDKVLQLLQELLKGKQPDPSRVRSIRDILLRSPGSLLLPPWIWMQLRHIFKAM</sequence>
<dbReference type="EMBL" id="JALJOV010000559">
    <property type="protein sequence ID" value="KAK9862765.1"/>
    <property type="molecule type" value="Genomic_DNA"/>
</dbReference>
<keyword evidence="2" id="KW-1185">Reference proteome</keyword>